<sequence length="134" mass="15272">MNLSQRGAAFSMYRKGEKIVDIARQLEIPRTTMQSFVSLHKHDPITDAALVDRHHSGRPRVTSARQDRLLVRTIRKDPTLQTDDVARSISGGEDELVSERRVRRRAAEAGMFHRVMRKSPCIDRTPKASKIGIR</sequence>
<evidence type="ECO:0008006" key="3">
    <source>
        <dbReference type="Google" id="ProtNLM"/>
    </source>
</evidence>
<evidence type="ECO:0000313" key="1">
    <source>
        <dbReference type="EMBL" id="KAK2950040.1"/>
    </source>
</evidence>
<reference evidence="1 2" key="1">
    <citation type="journal article" date="2022" name="bioRxiv">
        <title>Genomics of Preaxostyla Flagellates Illuminates Evolutionary Transitions and the Path Towards Mitochondrial Loss.</title>
        <authorList>
            <person name="Novak L.V.F."/>
            <person name="Treitli S.C."/>
            <person name="Pyrih J."/>
            <person name="Halakuc P."/>
            <person name="Pipaliya S.V."/>
            <person name="Vacek V."/>
            <person name="Brzon O."/>
            <person name="Soukal P."/>
            <person name="Eme L."/>
            <person name="Dacks J.B."/>
            <person name="Karnkowska A."/>
            <person name="Elias M."/>
            <person name="Hampl V."/>
        </authorList>
    </citation>
    <scope>NUCLEOTIDE SEQUENCE [LARGE SCALE GENOMIC DNA]</scope>
    <source>
        <strain evidence="1">NAU3</strain>
        <tissue evidence="1">Gut</tissue>
    </source>
</reference>
<name>A0ABQ9XFN9_9EUKA</name>
<dbReference type="EMBL" id="JARBJD010000144">
    <property type="protein sequence ID" value="KAK2950040.1"/>
    <property type="molecule type" value="Genomic_DNA"/>
</dbReference>
<proteinExistence type="predicted"/>
<evidence type="ECO:0000313" key="2">
    <source>
        <dbReference type="Proteomes" id="UP001281761"/>
    </source>
</evidence>
<protein>
    <recommendedName>
        <fullName evidence="3">Transposase Tc1-like domain-containing protein</fullName>
    </recommendedName>
</protein>
<organism evidence="1 2">
    <name type="scientific">Blattamonas nauphoetae</name>
    <dbReference type="NCBI Taxonomy" id="2049346"/>
    <lineage>
        <taxon>Eukaryota</taxon>
        <taxon>Metamonada</taxon>
        <taxon>Preaxostyla</taxon>
        <taxon>Oxymonadida</taxon>
        <taxon>Blattamonas</taxon>
    </lineage>
</organism>
<dbReference type="InterPro" id="IPR009057">
    <property type="entry name" value="Homeodomain-like_sf"/>
</dbReference>
<comment type="caution">
    <text evidence="1">The sequence shown here is derived from an EMBL/GenBank/DDBJ whole genome shotgun (WGS) entry which is preliminary data.</text>
</comment>
<keyword evidence="2" id="KW-1185">Reference proteome</keyword>
<gene>
    <name evidence="1" type="ORF">BLNAU_15075</name>
</gene>
<accession>A0ABQ9XFN9</accession>
<dbReference type="Proteomes" id="UP001281761">
    <property type="component" value="Unassembled WGS sequence"/>
</dbReference>
<dbReference type="SUPFAM" id="SSF46689">
    <property type="entry name" value="Homeodomain-like"/>
    <property type="match status" value="1"/>
</dbReference>